<evidence type="ECO:0000256" key="1">
    <source>
        <dbReference type="SAM" id="MobiDB-lite"/>
    </source>
</evidence>
<organism evidence="2 3">
    <name type="scientific">Oceanospirillum sediminis</name>
    <dbReference type="NCBI Taxonomy" id="2760088"/>
    <lineage>
        <taxon>Bacteria</taxon>
        <taxon>Pseudomonadati</taxon>
        <taxon>Pseudomonadota</taxon>
        <taxon>Gammaproteobacteria</taxon>
        <taxon>Oceanospirillales</taxon>
        <taxon>Oceanospirillaceae</taxon>
        <taxon>Oceanospirillum</taxon>
    </lineage>
</organism>
<gene>
    <name evidence="2" type="ORF">H4O21_09265</name>
</gene>
<sequence>MTLTACAGTTKDSHNASSADTAAKMTLSERAYSLKTRESCEAEGGTWQRVGLARRLSCILPTTDAGKACTDGSQCQVACMLKERNIAPGTPATGQCHDSTQRFGCRAYVSDGKAGHVLCID</sequence>
<proteinExistence type="predicted"/>
<name>A0A839IQT0_9GAMM</name>
<evidence type="ECO:0000313" key="3">
    <source>
        <dbReference type="Proteomes" id="UP000565262"/>
    </source>
</evidence>
<evidence type="ECO:0000313" key="2">
    <source>
        <dbReference type="EMBL" id="MBB1486797.1"/>
    </source>
</evidence>
<keyword evidence="3" id="KW-1185">Reference proteome</keyword>
<accession>A0A839IQT0</accession>
<feature type="region of interest" description="Disordered" evidence="1">
    <location>
        <begin position="1"/>
        <end position="22"/>
    </location>
</feature>
<dbReference type="EMBL" id="JACJFM010000009">
    <property type="protein sequence ID" value="MBB1486797.1"/>
    <property type="molecule type" value="Genomic_DNA"/>
</dbReference>
<comment type="caution">
    <text evidence="2">The sequence shown here is derived from an EMBL/GenBank/DDBJ whole genome shotgun (WGS) entry which is preliminary data.</text>
</comment>
<dbReference type="Proteomes" id="UP000565262">
    <property type="component" value="Unassembled WGS sequence"/>
</dbReference>
<reference evidence="2 3" key="1">
    <citation type="submission" date="2020-08" db="EMBL/GenBank/DDBJ databases">
        <title>Oceanospirillum sp. nov. isolated from marine sediment.</title>
        <authorList>
            <person name="Ji X."/>
        </authorList>
    </citation>
    <scope>NUCLEOTIDE SEQUENCE [LARGE SCALE GENOMIC DNA]</scope>
    <source>
        <strain evidence="2 3">D5</strain>
    </source>
</reference>
<dbReference type="AlphaFoldDB" id="A0A839IQT0"/>
<protein>
    <submittedName>
        <fullName evidence="2">Uncharacterized protein</fullName>
    </submittedName>
</protein>